<dbReference type="PANTHER" id="PTHR10509:SF14">
    <property type="entry name" value="CAFFEOYL-COA O-METHYLTRANSFERASE 3-RELATED"/>
    <property type="match status" value="1"/>
</dbReference>
<gene>
    <name evidence="4" type="ORF">ACM46_11390</name>
</gene>
<dbReference type="GO" id="GO:0032259">
    <property type="term" value="P:methylation"/>
    <property type="evidence" value="ECO:0007669"/>
    <property type="project" value="UniProtKB-KW"/>
</dbReference>
<dbReference type="GO" id="GO:0008171">
    <property type="term" value="F:O-methyltransferase activity"/>
    <property type="evidence" value="ECO:0007669"/>
    <property type="project" value="InterPro"/>
</dbReference>
<dbReference type="PATRIC" id="fig|558151.6.peg.2405"/>
<reference evidence="4 5" key="1">
    <citation type="journal article" date="2013" name="Int. J. Syst. Evol. Microbiol.">
        <title>Chryseobacterium angstadtii sp. nov., isolated from a newt tank.</title>
        <authorList>
            <person name="Kirk K.E."/>
            <person name="Hoffman J.A."/>
            <person name="Smith K.A."/>
            <person name="Strahan B.L."/>
            <person name="Failor K.C."/>
            <person name="Krebs J.E."/>
            <person name="Gale A.N."/>
            <person name="Do T.D."/>
            <person name="Sontag T.C."/>
            <person name="Batties A.M."/>
            <person name="Mistiszyn K."/>
            <person name="Newman J.D."/>
        </authorList>
    </citation>
    <scope>NUCLEOTIDE SEQUENCE [LARGE SCALE GENOMIC DNA]</scope>
    <source>
        <strain evidence="4 5">KM</strain>
    </source>
</reference>
<keyword evidence="1 4" id="KW-0489">Methyltransferase</keyword>
<evidence type="ECO:0000256" key="3">
    <source>
        <dbReference type="ARBA" id="ARBA00022691"/>
    </source>
</evidence>
<dbReference type="PANTHER" id="PTHR10509">
    <property type="entry name" value="O-METHYLTRANSFERASE-RELATED"/>
    <property type="match status" value="1"/>
</dbReference>
<evidence type="ECO:0000256" key="2">
    <source>
        <dbReference type="ARBA" id="ARBA00022679"/>
    </source>
</evidence>
<dbReference type="InterPro" id="IPR002935">
    <property type="entry name" value="SAM_O-MeTrfase"/>
</dbReference>
<comment type="caution">
    <text evidence="4">The sequence shown here is derived from an EMBL/GenBank/DDBJ whole genome shotgun (WGS) entry which is preliminary data.</text>
</comment>
<dbReference type="AlphaFoldDB" id="A0A0J7IFT9"/>
<proteinExistence type="predicted"/>
<dbReference type="Pfam" id="PF01596">
    <property type="entry name" value="Methyltransf_3"/>
    <property type="match status" value="1"/>
</dbReference>
<dbReference type="Gene3D" id="3.40.50.150">
    <property type="entry name" value="Vaccinia Virus protein VP39"/>
    <property type="match status" value="1"/>
</dbReference>
<dbReference type="STRING" id="558151.ACM46_11390"/>
<dbReference type="EMBL" id="LFND01000003">
    <property type="protein sequence ID" value="KMQ64821.1"/>
    <property type="molecule type" value="Genomic_DNA"/>
</dbReference>
<keyword evidence="2 4" id="KW-0808">Transferase</keyword>
<evidence type="ECO:0000313" key="4">
    <source>
        <dbReference type="EMBL" id="KMQ64821.1"/>
    </source>
</evidence>
<dbReference type="CDD" id="cd02440">
    <property type="entry name" value="AdoMet_MTases"/>
    <property type="match status" value="1"/>
</dbReference>
<protein>
    <submittedName>
        <fullName evidence="4">Methyltransferase</fullName>
    </submittedName>
</protein>
<dbReference type="InterPro" id="IPR050362">
    <property type="entry name" value="Cation-dep_OMT"/>
</dbReference>
<keyword evidence="3" id="KW-0949">S-adenosyl-L-methionine</keyword>
<dbReference type="RefSeq" id="WP_048506757.1">
    <property type="nucleotide sequence ID" value="NZ_LFND01000003.1"/>
</dbReference>
<keyword evidence="5" id="KW-1185">Reference proteome</keyword>
<dbReference type="PROSITE" id="PS51682">
    <property type="entry name" value="SAM_OMT_I"/>
    <property type="match status" value="1"/>
</dbReference>
<evidence type="ECO:0000313" key="5">
    <source>
        <dbReference type="Proteomes" id="UP000036261"/>
    </source>
</evidence>
<dbReference type="GO" id="GO:0008757">
    <property type="term" value="F:S-adenosylmethionine-dependent methyltransferase activity"/>
    <property type="evidence" value="ECO:0007669"/>
    <property type="project" value="TreeGrafter"/>
</dbReference>
<evidence type="ECO:0000256" key="1">
    <source>
        <dbReference type="ARBA" id="ARBA00022603"/>
    </source>
</evidence>
<dbReference type="Proteomes" id="UP000036261">
    <property type="component" value="Unassembled WGS sequence"/>
</dbReference>
<accession>A0A0J7IFT9</accession>
<organism evidence="4 5">
    <name type="scientific">Chryseobacterium angstadtii</name>
    <dbReference type="NCBI Taxonomy" id="558151"/>
    <lineage>
        <taxon>Bacteria</taxon>
        <taxon>Pseudomonadati</taxon>
        <taxon>Bacteroidota</taxon>
        <taxon>Flavobacteriia</taxon>
        <taxon>Flavobacteriales</taxon>
        <taxon>Weeksellaceae</taxon>
        <taxon>Chryseobacterium group</taxon>
        <taxon>Chryseobacterium</taxon>
    </lineage>
</organism>
<dbReference type="OrthoDB" id="9799672at2"/>
<name>A0A0J7IFT9_9FLAO</name>
<sequence length="221" mass="24661">MNQQLFEKVDRYIGNLLAPEDPILQEVIQSLDDASMPQISVTPTQGKFLQLMLLTSKSKRVLELGTLGAYSTIWMARAIPADGKVITVEFDPHHLRVARQNIEKAGLSDKIDLRGGKAIDVLNELISKGEETFDFIFIDADKPPYTEYFELALQLSHPGTIIICDNVIREGKVLDENTTDERVKGVQRFNQTLANNPKVTATIMQTVGEKEYDGMAIAIVN</sequence>
<dbReference type="SUPFAM" id="SSF53335">
    <property type="entry name" value="S-adenosyl-L-methionine-dependent methyltransferases"/>
    <property type="match status" value="1"/>
</dbReference>
<dbReference type="InterPro" id="IPR029063">
    <property type="entry name" value="SAM-dependent_MTases_sf"/>
</dbReference>